<evidence type="ECO:0000313" key="1">
    <source>
        <dbReference type="EMBL" id="TBU52959.1"/>
    </source>
</evidence>
<dbReference type="EMBL" id="ML145230">
    <property type="protein sequence ID" value="TBU52959.1"/>
    <property type="molecule type" value="Genomic_DNA"/>
</dbReference>
<reference evidence="1 2" key="1">
    <citation type="submission" date="2019-01" db="EMBL/GenBank/DDBJ databases">
        <title>Draft genome sequences of three monokaryotic isolates of the white-rot basidiomycete fungus Dichomitus squalens.</title>
        <authorList>
            <consortium name="DOE Joint Genome Institute"/>
            <person name="Lopez S.C."/>
            <person name="Andreopoulos B."/>
            <person name="Pangilinan J."/>
            <person name="Lipzen A."/>
            <person name="Riley R."/>
            <person name="Ahrendt S."/>
            <person name="Ng V."/>
            <person name="Barry K."/>
            <person name="Daum C."/>
            <person name="Grigoriev I.V."/>
            <person name="Hilden K.S."/>
            <person name="Makela M.R."/>
            <person name="de Vries R.P."/>
        </authorList>
    </citation>
    <scope>NUCLEOTIDE SEQUENCE [LARGE SCALE GENOMIC DNA]</scope>
    <source>
        <strain evidence="1 2">CBS 464.89</strain>
    </source>
</reference>
<proteinExistence type="predicted"/>
<dbReference type="Proteomes" id="UP000292082">
    <property type="component" value="Unassembled WGS sequence"/>
</dbReference>
<evidence type="ECO:0000313" key="2">
    <source>
        <dbReference type="Proteomes" id="UP000292082"/>
    </source>
</evidence>
<dbReference type="AlphaFoldDB" id="A0A4Q9PDQ4"/>
<organism evidence="1 2">
    <name type="scientific">Dichomitus squalens</name>
    <dbReference type="NCBI Taxonomy" id="114155"/>
    <lineage>
        <taxon>Eukaryota</taxon>
        <taxon>Fungi</taxon>
        <taxon>Dikarya</taxon>
        <taxon>Basidiomycota</taxon>
        <taxon>Agaricomycotina</taxon>
        <taxon>Agaricomycetes</taxon>
        <taxon>Polyporales</taxon>
        <taxon>Polyporaceae</taxon>
        <taxon>Dichomitus</taxon>
    </lineage>
</organism>
<protein>
    <submittedName>
        <fullName evidence="1">Uncharacterized protein</fullName>
    </submittedName>
</protein>
<accession>A0A4Q9PDQ4</accession>
<keyword evidence="2" id="KW-1185">Reference proteome</keyword>
<gene>
    <name evidence="1" type="ORF">BD310DRAFT_185921</name>
</gene>
<name>A0A4Q9PDQ4_9APHY</name>
<sequence>MMISYIVSRSSFKEKGLSIVPVVLRQSYVQPSERSSPYPQVRFPQNVFSVSQLSLQPHVNF</sequence>